<keyword evidence="1" id="KW-1133">Transmembrane helix</keyword>
<gene>
    <name evidence="2" type="ORF">N7460_001009</name>
</gene>
<feature type="transmembrane region" description="Helical" evidence="1">
    <location>
        <begin position="74"/>
        <end position="94"/>
    </location>
</feature>
<reference evidence="2" key="1">
    <citation type="journal article" date="2023" name="IMA Fungus">
        <title>Comparative genomic study of the Penicillium genus elucidates a diverse pangenome and 15 lateral gene transfer events.</title>
        <authorList>
            <person name="Petersen C."/>
            <person name="Sorensen T."/>
            <person name="Nielsen M.R."/>
            <person name="Sondergaard T.E."/>
            <person name="Sorensen J.L."/>
            <person name="Fitzpatrick D.A."/>
            <person name="Frisvad J.C."/>
            <person name="Nielsen K.L."/>
        </authorList>
    </citation>
    <scope>NUCLEOTIDE SEQUENCE</scope>
    <source>
        <strain evidence="2">IBT 15450</strain>
    </source>
</reference>
<name>A0AAD6INP9_PENCN</name>
<keyword evidence="1" id="KW-0472">Membrane</keyword>
<dbReference type="Proteomes" id="UP001219568">
    <property type="component" value="Unassembled WGS sequence"/>
</dbReference>
<feature type="transmembrane region" description="Helical" evidence="1">
    <location>
        <begin position="168"/>
        <end position="190"/>
    </location>
</feature>
<sequence length="468" mass="52063">MNVRMGYCSNPGICIYNHEEASRPGENTGLLKKKRAALVSNMSDSKQNTPEAQPMLKRISQDLRYRIWFVYRRIFSLVWLANIAVLIAFFLVPIDRTWLTTIALVNLTISIVIRQDFIINLIFTLCCAYTTLEESIQAVQPQLFVGLLAHSPIASGTGYSPSLHVSSVATIVLSGIALAMLIGMVLSAYPTLRKLYHDTFEAVHRFFGWSVLILVWVQVMLTVRDNKPPHQSLGEAVVCSPELWLLITITTSIATSWTLLKKVPVDSEVLSDHALRLHFQYTNAIRGSFIRLSERPLLEWHSFATIPIATNEDQKRGCSVIVSRAGDWTSRQISKPPTRIWVRGIPTMGVMRVASLFRSVVLIGTGSGIGPLLGHVPPCRLRLIWSAPSPLKTFGHGILDSVYKADPEAVVWDTRENGRPSLVEIACHAMQEIDAEAVIIISNETVTRIVVGVMERKGVPAFGAIWDS</sequence>
<comment type="caution">
    <text evidence="2">The sequence shown here is derived from an EMBL/GenBank/DDBJ whole genome shotgun (WGS) entry which is preliminary data.</text>
</comment>
<proteinExistence type="predicted"/>
<keyword evidence="1" id="KW-0812">Transmembrane</keyword>
<accession>A0AAD6INP9</accession>
<dbReference type="PANTHER" id="PTHR33927">
    <property type="entry name" value="TRANSMEMBRANE PROTEIN"/>
    <property type="match status" value="1"/>
</dbReference>
<evidence type="ECO:0008006" key="4">
    <source>
        <dbReference type="Google" id="ProtNLM"/>
    </source>
</evidence>
<dbReference type="EMBL" id="JAQJZL010000001">
    <property type="protein sequence ID" value="KAJ6057735.1"/>
    <property type="molecule type" value="Genomic_DNA"/>
</dbReference>
<keyword evidence="3" id="KW-1185">Reference proteome</keyword>
<organism evidence="2 3">
    <name type="scientific">Penicillium canescens</name>
    <dbReference type="NCBI Taxonomy" id="5083"/>
    <lineage>
        <taxon>Eukaryota</taxon>
        <taxon>Fungi</taxon>
        <taxon>Dikarya</taxon>
        <taxon>Ascomycota</taxon>
        <taxon>Pezizomycotina</taxon>
        <taxon>Eurotiomycetes</taxon>
        <taxon>Eurotiomycetidae</taxon>
        <taxon>Eurotiales</taxon>
        <taxon>Aspergillaceae</taxon>
        <taxon>Penicillium</taxon>
    </lineage>
</organism>
<protein>
    <recommendedName>
        <fullName evidence="4">Integral membrane protein TmpA</fullName>
    </recommendedName>
</protein>
<evidence type="ECO:0000256" key="1">
    <source>
        <dbReference type="SAM" id="Phobius"/>
    </source>
</evidence>
<feature type="transmembrane region" description="Helical" evidence="1">
    <location>
        <begin position="202"/>
        <end position="223"/>
    </location>
</feature>
<dbReference type="AlphaFoldDB" id="A0AAD6INP9"/>
<reference evidence="2" key="2">
    <citation type="submission" date="2023-01" db="EMBL/GenBank/DDBJ databases">
        <authorList>
            <person name="Petersen C."/>
        </authorList>
    </citation>
    <scope>NUCLEOTIDE SEQUENCE</scope>
    <source>
        <strain evidence="2">IBT 15450</strain>
    </source>
</reference>
<evidence type="ECO:0000313" key="3">
    <source>
        <dbReference type="Proteomes" id="UP001219568"/>
    </source>
</evidence>
<evidence type="ECO:0000313" key="2">
    <source>
        <dbReference type="EMBL" id="KAJ6057735.1"/>
    </source>
</evidence>
<dbReference type="InterPro" id="IPR052979">
    <property type="entry name" value="Adenylate-forming_domain"/>
</dbReference>
<dbReference type="PANTHER" id="PTHR33927:SF5">
    <property type="entry name" value="ENZYME, PUTATIVE (AFU_ORTHOLOGUE AFUA_8G01222)-RELATED"/>
    <property type="match status" value="1"/>
</dbReference>